<keyword evidence="4" id="KW-1185">Reference proteome</keyword>
<feature type="region of interest" description="Disordered" evidence="2">
    <location>
        <begin position="435"/>
        <end position="474"/>
    </location>
</feature>
<evidence type="ECO:0000256" key="1">
    <source>
        <dbReference type="SAM" id="Coils"/>
    </source>
</evidence>
<feature type="compositionally biased region" description="Low complexity" evidence="2">
    <location>
        <begin position="25"/>
        <end position="39"/>
    </location>
</feature>
<feature type="compositionally biased region" description="Acidic residues" evidence="2">
    <location>
        <begin position="444"/>
        <end position="462"/>
    </location>
</feature>
<organism evidence="3 4">
    <name type="scientific">Prorocentrum cordatum</name>
    <dbReference type="NCBI Taxonomy" id="2364126"/>
    <lineage>
        <taxon>Eukaryota</taxon>
        <taxon>Sar</taxon>
        <taxon>Alveolata</taxon>
        <taxon>Dinophyceae</taxon>
        <taxon>Prorocentrales</taxon>
        <taxon>Prorocentraceae</taxon>
        <taxon>Prorocentrum</taxon>
    </lineage>
</organism>
<feature type="compositionally biased region" description="Basic and acidic residues" evidence="2">
    <location>
        <begin position="62"/>
        <end position="86"/>
    </location>
</feature>
<feature type="region of interest" description="Disordered" evidence="2">
    <location>
        <begin position="1"/>
        <end position="119"/>
    </location>
</feature>
<proteinExistence type="predicted"/>
<evidence type="ECO:0000313" key="4">
    <source>
        <dbReference type="Proteomes" id="UP001189429"/>
    </source>
</evidence>
<dbReference type="Proteomes" id="UP001189429">
    <property type="component" value="Unassembled WGS sequence"/>
</dbReference>
<dbReference type="EMBL" id="CAUYUJ010014741">
    <property type="protein sequence ID" value="CAK0845481.1"/>
    <property type="molecule type" value="Genomic_DNA"/>
</dbReference>
<sequence length="474" mass="49285">MATPRRPAGTLGLGRGAPGSDGEPRGPAAVGRAGAAACAWDPSGRMTDPGPGTFQRPLAGRAGDEWKGHAVERRSAGVEAERRRSVMDAMLGRKRPAESDDGQPQLAPLASASARGPRAPCFDVADVDFCGEARTSRSRRAAPLLPSLGVPSGRAASNAVSGSSSARVGGRAGIREDQDGEAVMSMPLGRFSSSAGAQSMPVGGRLRRPQVRRLRGLAEARSGAGVTEGRAPGAEADRPSRRSLNSSKSSFASPRLTAATVHSGSATSGDEAGGADHDGVVSQSWPVRRASASPEAGASPQASSSSLGRSVDVPMERLSTVSDTLLQAPGWSRPRVVSGGSGPGASHQAPPGVDIEDQLLNSRASMLERFISGGSNTSGDQALDEIVHASSQTFISGVSTLRERVQTLRRASRQFEEELQAVSKADRLKQQFRAKLRATSETAQDSDEDSWPTDSEKDDSDSDWGPLRVNARGL</sequence>
<feature type="compositionally biased region" description="Basic residues" evidence="2">
    <location>
        <begin position="205"/>
        <end position="215"/>
    </location>
</feature>
<gene>
    <name evidence="3" type="ORF">PCOR1329_LOCUS39266</name>
</gene>
<reference evidence="3" key="1">
    <citation type="submission" date="2023-10" db="EMBL/GenBank/DDBJ databases">
        <authorList>
            <person name="Chen Y."/>
            <person name="Shah S."/>
            <person name="Dougan E. K."/>
            <person name="Thang M."/>
            <person name="Chan C."/>
        </authorList>
    </citation>
    <scope>NUCLEOTIDE SEQUENCE [LARGE SCALE GENOMIC DNA]</scope>
</reference>
<accession>A0ABN9TIM3</accession>
<feature type="compositionally biased region" description="Low complexity" evidence="2">
    <location>
        <begin position="242"/>
        <end position="253"/>
    </location>
</feature>
<feature type="region of interest" description="Disordered" evidence="2">
    <location>
        <begin position="134"/>
        <end position="353"/>
    </location>
</feature>
<keyword evidence="1" id="KW-0175">Coiled coil</keyword>
<feature type="coiled-coil region" evidence="1">
    <location>
        <begin position="398"/>
        <end position="425"/>
    </location>
</feature>
<name>A0ABN9TIM3_9DINO</name>
<protein>
    <submittedName>
        <fullName evidence="3">Uncharacterized protein</fullName>
    </submittedName>
</protein>
<comment type="caution">
    <text evidence="3">The sequence shown here is derived from an EMBL/GenBank/DDBJ whole genome shotgun (WGS) entry which is preliminary data.</text>
</comment>
<evidence type="ECO:0000313" key="3">
    <source>
        <dbReference type="EMBL" id="CAK0845481.1"/>
    </source>
</evidence>
<evidence type="ECO:0000256" key="2">
    <source>
        <dbReference type="SAM" id="MobiDB-lite"/>
    </source>
</evidence>
<feature type="compositionally biased region" description="Low complexity" evidence="2">
    <location>
        <begin position="152"/>
        <end position="169"/>
    </location>
</feature>